<name>A0A9P8LPQ6_9EUKA</name>
<dbReference type="KEGG" id="ssao:94300245"/>
<dbReference type="RefSeq" id="XP_067762794.1">
    <property type="nucleotide sequence ID" value="XM_067910038.1"/>
</dbReference>
<reference evidence="1 2" key="1">
    <citation type="journal article" date="2014" name="PLoS Genet.">
        <title>The Genome of Spironucleus salmonicida Highlights a Fish Pathogen Adapted to Fluctuating Environments.</title>
        <authorList>
            <person name="Xu F."/>
            <person name="Jerlstrom-Hultqvist J."/>
            <person name="Einarsson E."/>
            <person name="Astvaldsson A."/>
            <person name="Svard S.G."/>
            <person name="Andersson J.O."/>
        </authorList>
    </citation>
    <scope>NUCLEOTIDE SEQUENCE [LARGE SCALE GENOMIC DNA]</scope>
    <source>
        <strain evidence="1 2">ATCC 50377</strain>
    </source>
</reference>
<dbReference type="GeneID" id="94300245"/>
<dbReference type="AlphaFoldDB" id="A0A9P8LPQ6"/>
<comment type="caution">
    <text evidence="1">The sequence shown here is derived from an EMBL/GenBank/DDBJ whole genome shotgun (WGS) entry which is preliminary data.</text>
</comment>
<accession>A0A9P8LPQ6</accession>
<evidence type="ECO:0000313" key="1">
    <source>
        <dbReference type="EMBL" id="KAH0572021.1"/>
    </source>
</evidence>
<gene>
    <name evidence="1" type="ORF">SS50377_26222</name>
</gene>
<proteinExistence type="predicted"/>
<dbReference type="Proteomes" id="UP000018208">
    <property type="component" value="Unassembled WGS sequence"/>
</dbReference>
<dbReference type="OrthoDB" id="8962756at2759"/>
<keyword evidence="2" id="KW-1185">Reference proteome</keyword>
<sequence length="588" mass="70477">MNLPRSETIEQFLIEFDRNLSFTVHAGETFTCQQDRVNGNINSFLFIIIQYIVYNKKLYTLFCQIKTKRKRFKYKHLKKQWRIVQKFAVQRNLKGELSFSNIGIKQVLEINIDDLVESLFEVFEMFYKMFNEWDPTYDYGFQIGLLRKNSGNAYEEDKQIKYLYKRSIFFVRNNDEKCLYAAIISASIKKTTYCQWQIYFQNQQLNIHDSQRCIQSWKITQKLFNKCKSYNLYFFTQLLFGFISIVGDDLSGEEIVQRAESVFELNILRLTLANQNDILPSRTEDLLLVQNKTANYKGHYNVIMEYKQYVNTIKPLYKDYNYCYQHRLFTYRRNKCKNCVLVGAVDQEYYCQLCCYKHELDQNNMNHQCENCNIRVNHEPNTKCLKRNNDICQLFTPCVNCGRIHSSMSNCYAKLQHDELYFKEGLLKKDQKSYVVWDIESYFENVPEELIDKASMQHIPFLVSWYIMKYDRAKNEYTQQDFFYKNNLTFIQHGTFTPSNDQFLIKFIDHMKLVDMKYKVYDFYAHNAAAYDNYLLLSEVSKYGVENYKTDTIISNNKLLQLKLIIYILKIHLESFLCHCLNQIKTQI</sequence>
<protein>
    <submittedName>
        <fullName evidence="1">Uncharacterized protein</fullName>
    </submittedName>
</protein>
<organism evidence="1 2">
    <name type="scientific">Spironucleus salmonicida</name>
    <dbReference type="NCBI Taxonomy" id="348837"/>
    <lineage>
        <taxon>Eukaryota</taxon>
        <taxon>Metamonada</taxon>
        <taxon>Diplomonadida</taxon>
        <taxon>Hexamitidae</taxon>
        <taxon>Hexamitinae</taxon>
        <taxon>Spironucleus</taxon>
    </lineage>
</organism>
<dbReference type="EMBL" id="AUWU02000006">
    <property type="protein sequence ID" value="KAH0572021.1"/>
    <property type="molecule type" value="Genomic_DNA"/>
</dbReference>
<evidence type="ECO:0000313" key="2">
    <source>
        <dbReference type="Proteomes" id="UP000018208"/>
    </source>
</evidence>